<evidence type="ECO:0000313" key="3">
    <source>
        <dbReference type="EMBL" id="KAF2498907.1"/>
    </source>
</evidence>
<reference evidence="3" key="1">
    <citation type="journal article" date="2020" name="Stud. Mycol.">
        <title>101 Dothideomycetes genomes: a test case for predicting lifestyles and emergence of pathogens.</title>
        <authorList>
            <person name="Haridas S."/>
            <person name="Albert R."/>
            <person name="Binder M."/>
            <person name="Bloem J."/>
            <person name="Labutti K."/>
            <person name="Salamov A."/>
            <person name="Andreopoulos B."/>
            <person name="Baker S."/>
            <person name="Barry K."/>
            <person name="Bills G."/>
            <person name="Bluhm B."/>
            <person name="Cannon C."/>
            <person name="Castanera R."/>
            <person name="Culley D."/>
            <person name="Daum C."/>
            <person name="Ezra D."/>
            <person name="Gonzalez J."/>
            <person name="Henrissat B."/>
            <person name="Kuo A."/>
            <person name="Liang C."/>
            <person name="Lipzen A."/>
            <person name="Lutzoni F."/>
            <person name="Magnuson J."/>
            <person name="Mondo S."/>
            <person name="Nolan M."/>
            <person name="Ohm R."/>
            <person name="Pangilinan J."/>
            <person name="Park H.-J."/>
            <person name="Ramirez L."/>
            <person name="Alfaro M."/>
            <person name="Sun H."/>
            <person name="Tritt A."/>
            <person name="Yoshinaga Y."/>
            <person name="Zwiers L.-H."/>
            <person name="Turgeon B."/>
            <person name="Goodwin S."/>
            <person name="Spatafora J."/>
            <person name="Crous P."/>
            <person name="Grigoriev I."/>
        </authorList>
    </citation>
    <scope>NUCLEOTIDE SEQUENCE</scope>
    <source>
        <strain evidence="3">CBS 269.34</strain>
    </source>
</reference>
<dbReference type="AlphaFoldDB" id="A0A6A6R604"/>
<sequence>MATSLLHMPAEIVELIAGHLGLSDLRSLRFACRDVNAKVTASRRFEGFCVHKNVELRKSNMEELGDRLCKPGVQKHLEHLTITGVLIVTKGLERIIREKTKPANLEDPCGMRRDMIGNRSNPQRVAASQSEVKDAESQLSDFKGEIHTVDTERTAGHDSIALADLFQTIKTHCKAAGLKSLTLDLVVRREQTTVLSPALGAPFRQVWETAQHVLSVSLQAWHRSAIRIERLDVFSETEACGVQAYTLAALQNQIDFKNLFGLRALSLSISNRILPLSASEQIRNADADEERLDRLSIMRENEQLYANAQQSHAALREERMRLLNDPDNTTGLADWLRRTTSLEELSIRNYWVLNSFDTSAPAHASRKALVGYLAETAPLPNLRSLILRSADIEIGALLTLLRNSPRLKSLAMRDVTLNASNGQSWRTAFAHITSHGAELTDVYFDNLFEETEWQHSYLTCFTPGTEPGYSIGSGEDGSARLRRLGLVHWDFCMPSANGVNAFELHRREDVLRSIEYQLNPQYIAGSVQNSMWLEQRRRNHGPLG</sequence>
<gene>
    <name evidence="3" type="ORF">BU16DRAFT_308937</name>
</gene>
<name>A0A6A6R604_9PEZI</name>
<keyword evidence="1" id="KW-0175">Coiled coil</keyword>
<accession>A0A6A6R604</accession>
<dbReference type="PROSITE" id="PS50181">
    <property type="entry name" value="FBOX"/>
    <property type="match status" value="1"/>
</dbReference>
<evidence type="ECO:0000313" key="4">
    <source>
        <dbReference type="Proteomes" id="UP000799750"/>
    </source>
</evidence>
<dbReference type="InterPro" id="IPR001810">
    <property type="entry name" value="F-box_dom"/>
</dbReference>
<feature type="coiled-coil region" evidence="1">
    <location>
        <begin position="298"/>
        <end position="325"/>
    </location>
</feature>
<evidence type="ECO:0000256" key="1">
    <source>
        <dbReference type="SAM" id="Coils"/>
    </source>
</evidence>
<feature type="domain" description="F-box" evidence="2">
    <location>
        <begin position="2"/>
        <end position="48"/>
    </location>
</feature>
<keyword evidence="4" id="KW-1185">Reference proteome</keyword>
<dbReference type="EMBL" id="MU004185">
    <property type="protein sequence ID" value="KAF2498907.1"/>
    <property type="molecule type" value="Genomic_DNA"/>
</dbReference>
<dbReference type="Gene3D" id="3.80.10.10">
    <property type="entry name" value="Ribonuclease Inhibitor"/>
    <property type="match status" value="1"/>
</dbReference>
<proteinExistence type="predicted"/>
<dbReference type="InterPro" id="IPR032675">
    <property type="entry name" value="LRR_dom_sf"/>
</dbReference>
<evidence type="ECO:0000259" key="2">
    <source>
        <dbReference type="PROSITE" id="PS50181"/>
    </source>
</evidence>
<dbReference type="Proteomes" id="UP000799750">
    <property type="component" value="Unassembled WGS sequence"/>
</dbReference>
<dbReference type="OrthoDB" id="3438345at2759"/>
<organism evidence="3 4">
    <name type="scientific">Lophium mytilinum</name>
    <dbReference type="NCBI Taxonomy" id="390894"/>
    <lineage>
        <taxon>Eukaryota</taxon>
        <taxon>Fungi</taxon>
        <taxon>Dikarya</taxon>
        <taxon>Ascomycota</taxon>
        <taxon>Pezizomycotina</taxon>
        <taxon>Dothideomycetes</taxon>
        <taxon>Pleosporomycetidae</taxon>
        <taxon>Mytilinidiales</taxon>
        <taxon>Mytilinidiaceae</taxon>
        <taxon>Lophium</taxon>
    </lineage>
</organism>
<protein>
    <recommendedName>
        <fullName evidence="2">F-box domain-containing protein</fullName>
    </recommendedName>
</protein>
<dbReference type="SUPFAM" id="SSF52047">
    <property type="entry name" value="RNI-like"/>
    <property type="match status" value="1"/>
</dbReference>